<dbReference type="PANTHER" id="PTHR43385">
    <property type="entry name" value="RIBOFLAVIN TRANSPORTER RIBJ"/>
    <property type="match status" value="1"/>
</dbReference>
<name>A0A9J6GNG6_HAELO</name>
<dbReference type="GO" id="GO:0016020">
    <property type="term" value="C:membrane"/>
    <property type="evidence" value="ECO:0007669"/>
    <property type="project" value="UniProtKB-SubCell"/>
</dbReference>
<feature type="transmembrane region" description="Helical" evidence="6">
    <location>
        <begin position="237"/>
        <end position="261"/>
    </location>
</feature>
<evidence type="ECO:0000256" key="4">
    <source>
        <dbReference type="ARBA" id="ARBA00022989"/>
    </source>
</evidence>
<keyword evidence="5 6" id="KW-0472">Membrane</keyword>
<dbReference type="InterPro" id="IPR052983">
    <property type="entry name" value="MFS_Riboflavin_Transporter"/>
</dbReference>
<comment type="subcellular location">
    <subcellularLocation>
        <location evidence="1">Membrane</location>
        <topology evidence="1">Multi-pass membrane protein</topology>
    </subcellularLocation>
</comment>
<dbReference type="Proteomes" id="UP000821853">
    <property type="component" value="Unassembled WGS sequence"/>
</dbReference>
<gene>
    <name evidence="7" type="ORF">HPB48_017863</name>
</gene>
<keyword evidence="8" id="KW-1185">Reference proteome</keyword>
<comment type="caution">
    <text evidence="7">The sequence shown here is derived from an EMBL/GenBank/DDBJ whole genome shotgun (WGS) entry which is preliminary data.</text>
</comment>
<keyword evidence="4 6" id="KW-1133">Transmembrane helix</keyword>
<evidence type="ECO:0000256" key="1">
    <source>
        <dbReference type="ARBA" id="ARBA00004141"/>
    </source>
</evidence>
<accession>A0A9J6GNG6</accession>
<dbReference type="InterPro" id="IPR036259">
    <property type="entry name" value="MFS_trans_sf"/>
</dbReference>
<keyword evidence="3 6" id="KW-0812">Transmembrane</keyword>
<evidence type="ECO:0000313" key="7">
    <source>
        <dbReference type="EMBL" id="KAH9376818.1"/>
    </source>
</evidence>
<evidence type="ECO:0008006" key="9">
    <source>
        <dbReference type="Google" id="ProtNLM"/>
    </source>
</evidence>
<dbReference type="Gene3D" id="1.20.1250.20">
    <property type="entry name" value="MFS general substrate transporter like domains"/>
    <property type="match status" value="1"/>
</dbReference>
<dbReference type="EMBL" id="JABSTR010000008">
    <property type="protein sequence ID" value="KAH9376818.1"/>
    <property type="molecule type" value="Genomic_DNA"/>
</dbReference>
<reference evidence="7 8" key="1">
    <citation type="journal article" date="2020" name="Cell">
        <title>Large-Scale Comparative Analyses of Tick Genomes Elucidate Their Genetic Diversity and Vector Capacities.</title>
        <authorList>
            <consortium name="Tick Genome and Microbiome Consortium (TIGMIC)"/>
            <person name="Jia N."/>
            <person name="Wang J."/>
            <person name="Shi W."/>
            <person name="Du L."/>
            <person name="Sun Y."/>
            <person name="Zhan W."/>
            <person name="Jiang J.F."/>
            <person name="Wang Q."/>
            <person name="Zhang B."/>
            <person name="Ji P."/>
            <person name="Bell-Sakyi L."/>
            <person name="Cui X.M."/>
            <person name="Yuan T.T."/>
            <person name="Jiang B.G."/>
            <person name="Yang W.F."/>
            <person name="Lam T.T."/>
            <person name="Chang Q.C."/>
            <person name="Ding S.J."/>
            <person name="Wang X.J."/>
            <person name="Zhu J.G."/>
            <person name="Ruan X.D."/>
            <person name="Zhao L."/>
            <person name="Wei J.T."/>
            <person name="Ye R.Z."/>
            <person name="Que T.C."/>
            <person name="Du C.H."/>
            <person name="Zhou Y.H."/>
            <person name="Cheng J.X."/>
            <person name="Dai P.F."/>
            <person name="Guo W.B."/>
            <person name="Han X.H."/>
            <person name="Huang E.J."/>
            <person name="Li L.F."/>
            <person name="Wei W."/>
            <person name="Gao Y.C."/>
            <person name="Liu J.Z."/>
            <person name="Shao H.Z."/>
            <person name="Wang X."/>
            <person name="Wang C.C."/>
            <person name="Yang T.C."/>
            <person name="Huo Q.B."/>
            <person name="Li W."/>
            <person name="Chen H.Y."/>
            <person name="Chen S.E."/>
            <person name="Zhou L.G."/>
            <person name="Ni X.B."/>
            <person name="Tian J.H."/>
            <person name="Sheng Y."/>
            <person name="Liu T."/>
            <person name="Pan Y.S."/>
            <person name="Xia L.Y."/>
            <person name="Li J."/>
            <person name="Zhao F."/>
            <person name="Cao W.C."/>
        </authorList>
    </citation>
    <scope>NUCLEOTIDE SEQUENCE [LARGE SCALE GENOMIC DNA]</scope>
    <source>
        <strain evidence="7">HaeL-2018</strain>
    </source>
</reference>
<sequence>MAISVTFVLTSVLLCEYFVRWRATACAFSSASKSSHFLTPFIANYILVEYGSPAVFLLLGALSFNGFAAALLIDIPPWLEKKKVVASATSAPRATASHPLRCLSAENAGAAPADCNNLPSPEGAHVTDSLLSALPEGNKASGCNNSTRAFARNDENATNLDACEKFLDRDLKDIDLSTHVDASGRCLDVDFKDKDLSDCVTEAGVQLTIKSKRSNSLTCYYKVSAFLRKAARSLLAVNWRVFATPAFVLDSLSFSLQNFTLSNFVLFHLDVTLNAGLDAGYASYLFLTFNASVVLGCLVIGVVIDRHWLSLETTIVLSCLGNATACQGLVWSWSGGQLLACAVVQGLSCGVMAPLSCPVLIKDFSGESLPLVMGGCHTVMGIGLLTRPPLIGT</sequence>
<evidence type="ECO:0000256" key="2">
    <source>
        <dbReference type="ARBA" id="ARBA00022448"/>
    </source>
</evidence>
<evidence type="ECO:0000256" key="5">
    <source>
        <dbReference type="ARBA" id="ARBA00023136"/>
    </source>
</evidence>
<dbReference type="OrthoDB" id="6499973at2759"/>
<keyword evidence="2" id="KW-0813">Transport</keyword>
<organism evidence="7 8">
    <name type="scientific">Haemaphysalis longicornis</name>
    <name type="common">Bush tick</name>
    <dbReference type="NCBI Taxonomy" id="44386"/>
    <lineage>
        <taxon>Eukaryota</taxon>
        <taxon>Metazoa</taxon>
        <taxon>Ecdysozoa</taxon>
        <taxon>Arthropoda</taxon>
        <taxon>Chelicerata</taxon>
        <taxon>Arachnida</taxon>
        <taxon>Acari</taxon>
        <taxon>Parasitiformes</taxon>
        <taxon>Ixodida</taxon>
        <taxon>Ixodoidea</taxon>
        <taxon>Ixodidae</taxon>
        <taxon>Haemaphysalinae</taxon>
        <taxon>Haemaphysalis</taxon>
    </lineage>
</organism>
<dbReference type="VEuPathDB" id="VectorBase:HLOH_059749"/>
<evidence type="ECO:0000256" key="6">
    <source>
        <dbReference type="SAM" id="Phobius"/>
    </source>
</evidence>
<dbReference type="PANTHER" id="PTHR43385:SF1">
    <property type="entry name" value="RIBOFLAVIN TRANSPORTER RIBJ"/>
    <property type="match status" value="1"/>
</dbReference>
<feature type="transmembrane region" description="Helical" evidence="6">
    <location>
        <begin position="281"/>
        <end position="304"/>
    </location>
</feature>
<dbReference type="OMA" id="AFLAIMW"/>
<dbReference type="SUPFAM" id="SSF103473">
    <property type="entry name" value="MFS general substrate transporter"/>
    <property type="match status" value="1"/>
</dbReference>
<dbReference type="AlphaFoldDB" id="A0A9J6GNG6"/>
<evidence type="ECO:0000313" key="8">
    <source>
        <dbReference type="Proteomes" id="UP000821853"/>
    </source>
</evidence>
<protein>
    <recommendedName>
        <fullName evidence="9">Monocarboxylate transporter</fullName>
    </recommendedName>
</protein>
<feature type="transmembrane region" description="Helical" evidence="6">
    <location>
        <begin position="51"/>
        <end position="73"/>
    </location>
</feature>
<proteinExistence type="predicted"/>
<evidence type="ECO:0000256" key="3">
    <source>
        <dbReference type="ARBA" id="ARBA00022692"/>
    </source>
</evidence>